<feature type="binding site" evidence="9">
    <location>
        <begin position="313"/>
        <end position="315"/>
    </location>
    <ligand>
        <name>GTP</name>
        <dbReference type="ChEBI" id="CHEBI:37565"/>
    </ligand>
</feature>
<feature type="binding site" evidence="9">
    <location>
        <begin position="212"/>
        <end position="215"/>
    </location>
    <ligand>
        <name>GTP</name>
        <dbReference type="ChEBI" id="CHEBI:37565"/>
    </ligand>
</feature>
<evidence type="ECO:0000259" key="12">
    <source>
        <dbReference type="PROSITE" id="PS51883"/>
    </source>
</evidence>
<organism evidence="13 14">
    <name type="scientific">Loigolactobacillus binensis</name>
    <dbReference type="NCBI Taxonomy" id="2559922"/>
    <lineage>
        <taxon>Bacteria</taxon>
        <taxon>Bacillati</taxon>
        <taxon>Bacillota</taxon>
        <taxon>Bacilli</taxon>
        <taxon>Lactobacillales</taxon>
        <taxon>Lactobacillaceae</taxon>
        <taxon>Loigolactobacillus</taxon>
    </lineage>
</organism>
<dbReference type="PROSITE" id="PS51883">
    <property type="entry name" value="OBG"/>
    <property type="match status" value="1"/>
</dbReference>
<keyword evidence="14" id="KW-1185">Reference proteome</keyword>
<dbReference type="Gene3D" id="3.30.300.350">
    <property type="entry name" value="GTP-binding protein OBG, C-terminal domain"/>
    <property type="match status" value="1"/>
</dbReference>
<dbReference type="PANTHER" id="PTHR11702:SF31">
    <property type="entry name" value="MITOCHONDRIAL RIBOSOME-ASSOCIATED GTPASE 2"/>
    <property type="match status" value="1"/>
</dbReference>
<dbReference type="EC" id="3.6.5.-" evidence="9"/>
<evidence type="ECO:0000256" key="9">
    <source>
        <dbReference type="HAMAP-Rule" id="MF_01454"/>
    </source>
</evidence>
<dbReference type="Pfam" id="PF01018">
    <property type="entry name" value="GTP1_OBG"/>
    <property type="match status" value="1"/>
</dbReference>
<feature type="domain" description="OCT" evidence="11">
    <location>
        <begin position="353"/>
        <end position="431"/>
    </location>
</feature>
<dbReference type="InterPro" id="IPR045086">
    <property type="entry name" value="OBG_GTPase"/>
</dbReference>
<dbReference type="PROSITE" id="PS00905">
    <property type="entry name" value="GTP1_OBG"/>
    <property type="match status" value="1"/>
</dbReference>
<comment type="caution">
    <text evidence="13">The sequence shown here is derived from an EMBL/GenBank/DDBJ whole genome shotgun (WGS) entry which is preliminary data.</text>
</comment>
<evidence type="ECO:0000313" key="13">
    <source>
        <dbReference type="EMBL" id="MFD0896642.1"/>
    </source>
</evidence>
<dbReference type="CDD" id="cd01898">
    <property type="entry name" value="Obg"/>
    <property type="match status" value="1"/>
</dbReference>
<dbReference type="SUPFAM" id="SSF52540">
    <property type="entry name" value="P-loop containing nucleoside triphosphate hydrolases"/>
    <property type="match status" value="1"/>
</dbReference>
<keyword evidence="5 9" id="KW-0547">Nucleotide-binding</keyword>
<dbReference type="InterPro" id="IPR031167">
    <property type="entry name" value="G_OBG"/>
</dbReference>
<dbReference type="EMBL" id="JBHTIO010000013">
    <property type="protein sequence ID" value="MFD0896642.1"/>
    <property type="molecule type" value="Genomic_DNA"/>
</dbReference>
<keyword evidence="4 9" id="KW-0479">Metal-binding</keyword>
<dbReference type="SUPFAM" id="SSF82051">
    <property type="entry name" value="Obg GTP-binding protein N-terminal domain"/>
    <property type="match status" value="1"/>
</dbReference>
<dbReference type="NCBIfam" id="TIGR02729">
    <property type="entry name" value="Obg_CgtA"/>
    <property type="match status" value="1"/>
</dbReference>
<dbReference type="RefSeq" id="WP_137638690.1">
    <property type="nucleotide sequence ID" value="NZ_BJDN01000034.1"/>
</dbReference>
<evidence type="ECO:0000259" key="10">
    <source>
        <dbReference type="PROSITE" id="PS51710"/>
    </source>
</evidence>
<dbReference type="Gene3D" id="2.70.210.12">
    <property type="entry name" value="GTP1/OBG domain"/>
    <property type="match status" value="1"/>
</dbReference>
<dbReference type="Proteomes" id="UP001597104">
    <property type="component" value="Unassembled WGS sequence"/>
</dbReference>
<dbReference type="PROSITE" id="PS51710">
    <property type="entry name" value="G_OBG"/>
    <property type="match status" value="1"/>
</dbReference>
<dbReference type="HAMAP" id="MF_01454">
    <property type="entry name" value="GTPase_Obg"/>
    <property type="match status" value="1"/>
</dbReference>
<keyword evidence="6 9" id="KW-0378">Hydrolase</keyword>
<dbReference type="InterPro" id="IPR015349">
    <property type="entry name" value="OCT_dom"/>
</dbReference>
<feature type="binding site" evidence="9">
    <location>
        <position position="192"/>
    </location>
    <ligand>
        <name>Mg(2+)</name>
        <dbReference type="ChEBI" id="CHEBI:18420"/>
    </ligand>
</feature>
<dbReference type="PIRSF" id="PIRSF002401">
    <property type="entry name" value="GTP_bd_Obg/CgtA"/>
    <property type="match status" value="1"/>
</dbReference>
<feature type="domain" description="OBG-type G" evidence="10">
    <location>
        <begin position="159"/>
        <end position="332"/>
    </location>
</feature>
<name>A0ABW3EBB6_9LACO</name>
<keyword evidence="3 9" id="KW-0963">Cytoplasm</keyword>
<dbReference type="InterPro" id="IPR027417">
    <property type="entry name" value="P-loop_NTPase"/>
</dbReference>
<evidence type="ECO:0000313" key="14">
    <source>
        <dbReference type="Proteomes" id="UP001597104"/>
    </source>
</evidence>
<comment type="similarity">
    <text evidence="2 9">Belongs to the TRAFAC class OBG-HflX-like GTPase superfamily. OBG GTPase family.</text>
</comment>
<dbReference type="InterPro" id="IPR006074">
    <property type="entry name" value="GTP1-OBG_CS"/>
</dbReference>
<dbReference type="Pfam" id="PF01926">
    <property type="entry name" value="MMR_HSR1"/>
    <property type="match status" value="1"/>
</dbReference>
<dbReference type="PANTHER" id="PTHR11702">
    <property type="entry name" value="DEVELOPMENTALLY REGULATED GTP-BINDING PROTEIN-RELATED"/>
    <property type="match status" value="1"/>
</dbReference>
<proteinExistence type="inferred from homology"/>
<comment type="subcellular location">
    <subcellularLocation>
        <location evidence="9">Cytoplasm</location>
    </subcellularLocation>
</comment>
<keyword evidence="7 9" id="KW-0460">Magnesium</keyword>
<dbReference type="NCBIfam" id="NF008954">
    <property type="entry name" value="PRK12296.1"/>
    <property type="match status" value="1"/>
</dbReference>
<evidence type="ECO:0000256" key="8">
    <source>
        <dbReference type="ARBA" id="ARBA00023134"/>
    </source>
</evidence>
<sequence>MFIDQVRITAKAGRGGDGMVAFRREKFVPLGGPAGGDGGRGGSIILKVDEGLRTLMDFRYKRIFKAASGENGMNKGMTGRGAKDTYISVPPGTTVRRADDDQLLGDLTEDQQELVIAKGGRGGRGNVHFASPRNPAPEIAENGEPGNEIQVSLELKLLADVGLIGFPSVGKSTLLSVITSAKPKIGAYHFTTLVPNLGMVSLPDGRSFAAADMPGLIEGAANGVGLGIEFLRHIERTRVLLHLVDMSGVDEQEPFADYEKINAELAKYDPSLLERPQIIVATKMDMPDSAENLASFKTQLAAAKVEAPIFPIAAIAHQGLNDLLLATADLLEATPAFPMYTDEAVTTEKNYDYTADQTAAFKIERDAEGVFVITGEKVERLYQMANLDHDDSIMRFARQLRGMGIDEALRAAGAKNGDLVQIDEFTFEFVE</sequence>
<gene>
    <name evidence="13" type="primary">obgE</name>
    <name evidence="9" type="synonym">obg</name>
    <name evidence="13" type="ORF">ACFQZ7_02640</name>
</gene>
<comment type="subunit">
    <text evidence="9">Monomer.</text>
</comment>
<dbReference type="PROSITE" id="PS51881">
    <property type="entry name" value="OCT"/>
    <property type="match status" value="1"/>
</dbReference>
<dbReference type="InterPro" id="IPR036726">
    <property type="entry name" value="GTP1_OBG_dom_sf"/>
</dbReference>
<dbReference type="InterPro" id="IPR014100">
    <property type="entry name" value="GTP-bd_Obg/CgtA"/>
</dbReference>
<dbReference type="Gene3D" id="3.40.50.300">
    <property type="entry name" value="P-loop containing nucleotide triphosphate hydrolases"/>
    <property type="match status" value="1"/>
</dbReference>
<comment type="function">
    <text evidence="9">An essential GTPase which binds GTP, GDP and possibly (p)ppGpp with moderate affinity, with high nucleotide exchange rates and a fairly low GTP hydrolysis rate. Plays a role in control of the cell cycle, stress response, ribosome biogenesis and in those bacteria that undergo differentiation, in morphogenesis control.</text>
</comment>
<evidence type="ECO:0000256" key="7">
    <source>
        <dbReference type="ARBA" id="ARBA00022842"/>
    </source>
</evidence>
<dbReference type="InterPro" id="IPR006169">
    <property type="entry name" value="GTP1_OBG_dom"/>
</dbReference>
<dbReference type="NCBIfam" id="NF008956">
    <property type="entry name" value="PRK12299.1"/>
    <property type="match status" value="1"/>
</dbReference>
<protein>
    <recommendedName>
        <fullName evidence="9">GTPase Obg</fullName>
        <ecNumber evidence="9">3.6.5.-</ecNumber>
    </recommendedName>
    <alternativeName>
        <fullName evidence="9">GTP-binding protein Obg</fullName>
    </alternativeName>
</protein>
<dbReference type="NCBIfam" id="TIGR03595">
    <property type="entry name" value="Obg_CgtA_exten"/>
    <property type="match status" value="1"/>
</dbReference>
<evidence type="ECO:0000256" key="2">
    <source>
        <dbReference type="ARBA" id="ARBA00007699"/>
    </source>
</evidence>
<evidence type="ECO:0000256" key="6">
    <source>
        <dbReference type="ARBA" id="ARBA00022801"/>
    </source>
</evidence>
<dbReference type="InterPro" id="IPR036346">
    <property type="entry name" value="GTP-bd_prot_GTP1/OBG_C_sf"/>
</dbReference>
<evidence type="ECO:0000259" key="11">
    <source>
        <dbReference type="PROSITE" id="PS51881"/>
    </source>
</evidence>
<feature type="binding site" evidence="9">
    <location>
        <begin position="165"/>
        <end position="172"/>
    </location>
    <ligand>
        <name>GTP</name>
        <dbReference type="ChEBI" id="CHEBI:37565"/>
    </ligand>
</feature>
<evidence type="ECO:0000256" key="3">
    <source>
        <dbReference type="ARBA" id="ARBA00022490"/>
    </source>
</evidence>
<dbReference type="SUPFAM" id="SSF102741">
    <property type="entry name" value="Obg GTP-binding protein C-terminal domain"/>
    <property type="match status" value="1"/>
</dbReference>
<dbReference type="Pfam" id="PF09269">
    <property type="entry name" value="DUF1967"/>
    <property type="match status" value="1"/>
</dbReference>
<evidence type="ECO:0000256" key="1">
    <source>
        <dbReference type="ARBA" id="ARBA00001946"/>
    </source>
</evidence>
<reference evidence="14" key="1">
    <citation type="journal article" date="2019" name="Int. J. Syst. Evol. Microbiol.">
        <title>The Global Catalogue of Microorganisms (GCM) 10K type strain sequencing project: providing services to taxonomists for standard genome sequencing and annotation.</title>
        <authorList>
            <consortium name="The Broad Institute Genomics Platform"/>
            <consortium name="The Broad Institute Genome Sequencing Center for Infectious Disease"/>
            <person name="Wu L."/>
            <person name="Ma J."/>
        </authorList>
    </citation>
    <scope>NUCLEOTIDE SEQUENCE [LARGE SCALE GENOMIC DNA]</scope>
    <source>
        <strain evidence="14">CCM 8925</strain>
    </source>
</reference>
<comment type="cofactor">
    <cofactor evidence="1 9">
        <name>Mg(2+)</name>
        <dbReference type="ChEBI" id="CHEBI:18420"/>
    </cofactor>
</comment>
<feature type="binding site" evidence="9">
    <location>
        <begin position="190"/>
        <end position="194"/>
    </location>
    <ligand>
        <name>GTP</name>
        <dbReference type="ChEBI" id="CHEBI:37565"/>
    </ligand>
</feature>
<dbReference type="PRINTS" id="PR00326">
    <property type="entry name" value="GTP1OBG"/>
</dbReference>
<evidence type="ECO:0000256" key="4">
    <source>
        <dbReference type="ARBA" id="ARBA00022723"/>
    </source>
</evidence>
<feature type="binding site" evidence="9">
    <location>
        <begin position="282"/>
        <end position="285"/>
    </location>
    <ligand>
        <name>GTP</name>
        <dbReference type="ChEBI" id="CHEBI:37565"/>
    </ligand>
</feature>
<evidence type="ECO:0000256" key="5">
    <source>
        <dbReference type="ARBA" id="ARBA00022741"/>
    </source>
</evidence>
<dbReference type="NCBIfam" id="NF008955">
    <property type="entry name" value="PRK12297.1"/>
    <property type="match status" value="1"/>
</dbReference>
<feature type="binding site" evidence="9">
    <location>
        <position position="172"/>
    </location>
    <ligand>
        <name>Mg(2+)</name>
        <dbReference type="ChEBI" id="CHEBI:18420"/>
    </ligand>
</feature>
<dbReference type="InterPro" id="IPR006073">
    <property type="entry name" value="GTP-bd"/>
</dbReference>
<accession>A0ABW3EBB6</accession>
<keyword evidence="8 9" id="KW-0342">GTP-binding</keyword>
<feature type="domain" description="Obg" evidence="12">
    <location>
        <begin position="1"/>
        <end position="158"/>
    </location>
</feature>